<dbReference type="Gene3D" id="1.10.730.10">
    <property type="entry name" value="Isoleucyl-tRNA Synthetase, Domain 1"/>
    <property type="match status" value="1"/>
</dbReference>
<dbReference type="EC" id="6.1.1.19" evidence="8"/>
<dbReference type="PANTHER" id="PTHR11956:SF5">
    <property type="entry name" value="ARGININE--TRNA LIGASE, CYTOPLASMIC"/>
    <property type="match status" value="1"/>
</dbReference>
<dbReference type="GO" id="GO:0005524">
    <property type="term" value="F:ATP binding"/>
    <property type="evidence" value="ECO:0007669"/>
    <property type="project" value="UniProtKB-UniRule"/>
</dbReference>
<comment type="subcellular location">
    <subcellularLocation>
        <location evidence="8">Cytoplasm</location>
    </subcellularLocation>
</comment>
<protein>
    <recommendedName>
        <fullName evidence="8">Arginine--tRNA ligase</fullName>
        <ecNumber evidence="8">6.1.1.19</ecNumber>
    </recommendedName>
    <alternativeName>
        <fullName evidence="8">Arginyl-tRNA synthetase</fullName>
        <shortName evidence="8">ArgRS</shortName>
    </alternativeName>
</protein>
<dbReference type="PRINTS" id="PR01038">
    <property type="entry name" value="TRNASYNTHARG"/>
</dbReference>
<dbReference type="EMBL" id="MGHH01000010">
    <property type="protein sequence ID" value="OGM64419.1"/>
    <property type="molecule type" value="Genomic_DNA"/>
</dbReference>
<evidence type="ECO:0000256" key="8">
    <source>
        <dbReference type="HAMAP-Rule" id="MF_00123"/>
    </source>
</evidence>
<dbReference type="SUPFAM" id="SSF55190">
    <property type="entry name" value="Arginyl-tRNA synthetase (ArgRS), N-terminal 'additional' domain"/>
    <property type="match status" value="1"/>
</dbReference>
<evidence type="ECO:0000256" key="2">
    <source>
        <dbReference type="ARBA" id="ARBA00022598"/>
    </source>
</evidence>
<dbReference type="GO" id="GO:0005737">
    <property type="term" value="C:cytoplasm"/>
    <property type="evidence" value="ECO:0007669"/>
    <property type="project" value="UniProtKB-SubCell"/>
</dbReference>
<keyword evidence="8" id="KW-0963">Cytoplasm</keyword>
<evidence type="ECO:0000256" key="3">
    <source>
        <dbReference type="ARBA" id="ARBA00022741"/>
    </source>
</evidence>
<name>A0A1F8BL74_9BACT</name>
<evidence type="ECO:0000313" key="13">
    <source>
        <dbReference type="EMBL" id="OGM64419.1"/>
    </source>
</evidence>
<keyword evidence="6 8" id="KW-0030">Aminoacyl-tRNA synthetase</keyword>
<feature type="short sequence motif" description="'HIGH' region" evidence="8">
    <location>
        <begin position="169"/>
        <end position="179"/>
    </location>
</feature>
<gene>
    <name evidence="8" type="primary">argS</name>
    <name evidence="13" type="ORF">A2893_00940</name>
</gene>
<comment type="subunit">
    <text evidence="8">Monomer.</text>
</comment>
<dbReference type="Pfam" id="PF05746">
    <property type="entry name" value="DALR_1"/>
    <property type="match status" value="1"/>
</dbReference>
<accession>A0A1F8BL74</accession>
<dbReference type="Gene3D" id="3.30.1360.70">
    <property type="entry name" value="Arginyl tRNA synthetase N-terminal domain"/>
    <property type="match status" value="1"/>
</dbReference>
<dbReference type="FunFam" id="1.10.730.10:FF:000006">
    <property type="entry name" value="Arginyl-tRNA synthetase 2, mitochondrial"/>
    <property type="match status" value="1"/>
</dbReference>
<feature type="domain" description="DALR anticodon binding" evidence="11">
    <location>
        <begin position="532"/>
        <end position="658"/>
    </location>
</feature>
<dbReference type="SMART" id="SM01016">
    <property type="entry name" value="Arg_tRNA_synt_N"/>
    <property type="match status" value="1"/>
</dbReference>
<dbReference type="InterPro" id="IPR005148">
    <property type="entry name" value="Arg-tRNA-synth_N"/>
</dbReference>
<dbReference type="InterPro" id="IPR014729">
    <property type="entry name" value="Rossmann-like_a/b/a_fold"/>
</dbReference>
<feature type="compositionally biased region" description="Polar residues" evidence="10">
    <location>
        <begin position="88"/>
        <end position="99"/>
    </location>
</feature>
<dbReference type="Gene3D" id="3.40.50.620">
    <property type="entry name" value="HUPs"/>
    <property type="match status" value="1"/>
</dbReference>
<evidence type="ECO:0000256" key="9">
    <source>
        <dbReference type="RuleBase" id="RU363038"/>
    </source>
</evidence>
<evidence type="ECO:0000256" key="10">
    <source>
        <dbReference type="SAM" id="MobiDB-lite"/>
    </source>
</evidence>
<dbReference type="InterPro" id="IPR035684">
    <property type="entry name" value="ArgRS_core"/>
</dbReference>
<dbReference type="Proteomes" id="UP000176725">
    <property type="component" value="Unassembled WGS sequence"/>
</dbReference>
<dbReference type="NCBIfam" id="TIGR00456">
    <property type="entry name" value="argS"/>
    <property type="match status" value="1"/>
</dbReference>
<dbReference type="STRING" id="1802521.A2893_00940"/>
<dbReference type="AlphaFoldDB" id="A0A1F8BL74"/>
<comment type="caution">
    <text evidence="13">The sequence shown here is derived from an EMBL/GenBank/DDBJ whole genome shotgun (WGS) entry which is preliminary data.</text>
</comment>
<reference evidence="13 14" key="1">
    <citation type="journal article" date="2016" name="Nat. Commun.">
        <title>Thousands of microbial genomes shed light on interconnected biogeochemical processes in an aquifer system.</title>
        <authorList>
            <person name="Anantharaman K."/>
            <person name="Brown C.T."/>
            <person name="Hug L.A."/>
            <person name="Sharon I."/>
            <person name="Castelle C.J."/>
            <person name="Probst A.J."/>
            <person name="Thomas B.C."/>
            <person name="Singh A."/>
            <person name="Wilkins M.J."/>
            <person name="Karaoz U."/>
            <person name="Brodie E.L."/>
            <person name="Williams K.H."/>
            <person name="Hubbard S.S."/>
            <person name="Banfield J.F."/>
        </authorList>
    </citation>
    <scope>NUCLEOTIDE SEQUENCE [LARGE SCALE GENOMIC DNA]</scope>
</reference>
<sequence>MDLERIFLRKEWNSEKGYSGYNNYKSYKFYMRDKIIEALVKATGLETGEIHLETPENEEFGDYSSNITLQLFSKSQIPNPKSQKKDQSPITNHQSTGQLAQETVSKLKADKEIEKVVDKIEIAGPGFINFWLKKDVLVDNLIQIDNEKDKYGRSETKKNKKVSVEFTDPNPFKEFHIGHLYSNTIGESLARLQEALGATVWRADYFGDAGIHVAKSIWGLRKKMQEDNLSLDQLGQKELKERINYMGQGYTIGSDVYEEDKDAKKEIERLNTVIYLAAQRMWKEKEGREPIVNYDPENKFSEEEINEIYELYVKGRSWSLEYFEQIYARLGTKFDGYYPESVVGEIGYKYVLDNLGSVFEKSEGAIIYKGEKVGLHTRVFINKHNLPTYEAKELGLAPKKYEDFKYDESIIVTGNEINEYFKVLISALKEINPKLGNATLHLGHGMVRLPEGKMSSRTGKIVTAEEILDEVKSMVFKILEKSDVTESEKESIAEKVAIGSIKYSFLKTGIGQDIIFDFDKSLSLEGNSGPYLQYTYARTQSVGKKALGTRQKALDFQKLMPSPYSLVPNSEEIALLRTFTHFSDIISMSAKNYSPNLLCNYLYDLAQKFNLFYNMHGILEQRTKDKEQSNFRLALTSATGQVLKNGLYLLGIEAPGRM</sequence>
<evidence type="ECO:0000256" key="5">
    <source>
        <dbReference type="ARBA" id="ARBA00022917"/>
    </source>
</evidence>
<organism evidence="13 14">
    <name type="scientific">Candidatus Woesebacteria bacterium RIFCSPLOWO2_01_FULL_39_25</name>
    <dbReference type="NCBI Taxonomy" id="1802521"/>
    <lineage>
        <taxon>Bacteria</taxon>
        <taxon>Candidatus Woeseibacteriota</taxon>
    </lineage>
</organism>
<evidence type="ECO:0000259" key="12">
    <source>
        <dbReference type="SMART" id="SM01016"/>
    </source>
</evidence>
<dbReference type="InterPro" id="IPR001278">
    <property type="entry name" value="Arg-tRNA-ligase"/>
</dbReference>
<dbReference type="PANTHER" id="PTHR11956">
    <property type="entry name" value="ARGINYL-TRNA SYNTHETASE"/>
    <property type="match status" value="1"/>
</dbReference>
<dbReference type="SUPFAM" id="SSF52374">
    <property type="entry name" value="Nucleotidylyl transferase"/>
    <property type="match status" value="1"/>
</dbReference>
<keyword evidence="4 8" id="KW-0067">ATP-binding</keyword>
<keyword evidence="2 8" id="KW-0436">Ligase</keyword>
<comment type="catalytic activity">
    <reaction evidence="7 8">
        <text>tRNA(Arg) + L-arginine + ATP = L-arginyl-tRNA(Arg) + AMP + diphosphate</text>
        <dbReference type="Rhea" id="RHEA:20301"/>
        <dbReference type="Rhea" id="RHEA-COMP:9658"/>
        <dbReference type="Rhea" id="RHEA-COMP:9673"/>
        <dbReference type="ChEBI" id="CHEBI:30616"/>
        <dbReference type="ChEBI" id="CHEBI:32682"/>
        <dbReference type="ChEBI" id="CHEBI:33019"/>
        <dbReference type="ChEBI" id="CHEBI:78442"/>
        <dbReference type="ChEBI" id="CHEBI:78513"/>
        <dbReference type="ChEBI" id="CHEBI:456215"/>
        <dbReference type="EC" id="6.1.1.19"/>
    </reaction>
</comment>
<evidence type="ECO:0000256" key="1">
    <source>
        <dbReference type="ARBA" id="ARBA00005594"/>
    </source>
</evidence>
<evidence type="ECO:0000313" key="14">
    <source>
        <dbReference type="Proteomes" id="UP000176725"/>
    </source>
</evidence>
<evidence type="ECO:0000256" key="4">
    <source>
        <dbReference type="ARBA" id="ARBA00022840"/>
    </source>
</evidence>
<evidence type="ECO:0000256" key="6">
    <source>
        <dbReference type="ARBA" id="ARBA00023146"/>
    </source>
</evidence>
<dbReference type="Pfam" id="PF03485">
    <property type="entry name" value="Arg_tRNA_synt_N"/>
    <property type="match status" value="1"/>
</dbReference>
<feature type="domain" description="Arginyl tRNA synthetase N-terminal" evidence="12">
    <location>
        <begin position="29"/>
        <end position="132"/>
    </location>
</feature>
<dbReference type="InterPro" id="IPR036695">
    <property type="entry name" value="Arg-tRNA-synth_N_sf"/>
</dbReference>
<comment type="similarity">
    <text evidence="1 8 9">Belongs to the class-I aminoacyl-tRNA synthetase family.</text>
</comment>
<dbReference type="Pfam" id="PF00750">
    <property type="entry name" value="tRNA-synt_1d"/>
    <property type="match status" value="1"/>
</dbReference>
<dbReference type="SMART" id="SM00836">
    <property type="entry name" value="DALR_1"/>
    <property type="match status" value="1"/>
</dbReference>
<evidence type="ECO:0000259" key="11">
    <source>
        <dbReference type="SMART" id="SM00836"/>
    </source>
</evidence>
<dbReference type="GO" id="GO:0004814">
    <property type="term" value="F:arginine-tRNA ligase activity"/>
    <property type="evidence" value="ECO:0007669"/>
    <property type="project" value="UniProtKB-UniRule"/>
</dbReference>
<dbReference type="GO" id="GO:0006420">
    <property type="term" value="P:arginyl-tRNA aminoacylation"/>
    <property type="evidence" value="ECO:0007669"/>
    <property type="project" value="UniProtKB-UniRule"/>
</dbReference>
<dbReference type="InterPro" id="IPR008909">
    <property type="entry name" value="DALR_anticod-bd"/>
</dbReference>
<evidence type="ECO:0000256" key="7">
    <source>
        <dbReference type="ARBA" id="ARBA00049339"/>
    </source>
</evidence>
<feature type="region of interest" description="Disordered" evidence="10">
    <location>
        <begin position="76"/>
        <end position="99"/>
    </location>
</feature>
<keyword evidence="5 8" id="KW-0648">Protein biosynthesis</keyword>
<dbReference type="HAMAP" id="MF_00123">
    <property type="entry name" value="Arg_tRNA_synth"/>
    <property type="match status" value="1"/>
</dbReference>
<dbReference type="SUPFAM" id="SSF47323">
    <property type="entry name" value="Anticodon-binding domain of a subclass of class I aminoacyl-tRNA synthetases"/>
    <property type="match status" value="1"/>
</dbReference>
<proteinExistence type="inferred from homology"/>
<keyword evidence="3 8" id="KW-0547">Nucleotide-binding</keyword>
<dbReference type="InterPro" id="IPR009080">
    <property type="entry name" value="tRNAsynth_Ia_anticodon-bd"/>
</dbReference>